<dbReference type="RefSeq" id="WP_119669300.1">
    <property type="nucleotide sequence ID" value="NZ_QXED01000005.1"/>
</dbReference>
<evidence type="ECO:0000313" key="2">
    <source>
        <dbReference type="Proteomes" id="UP000283523"/>
    </source>
</evidence>
<protein>
    <submittedName>
        <fullName evidence="1">Uncharacterized protein</fullName>
    </submittedName>
</protein>
<comment type="caution">
    <text evidence="1">The sequence shown here is derived from an EMBL/GenBank/DDBJ whole genome shotgun (WGS) entry which is preliminary data.</text>
</comment>
<evidence type="ECO:0000313" key="1">
    <source>
        <dbReference type="EMBL" id="RIV21508.1"/>
    </source>
</evidence>
<dbReference type="EMBL" id="QXED01000005">
    <property type="protein sequence ID" value="RIV21508.1"/>
    <property type="molecule type" value="Genomic_DNA"/>
</dbReference>
<proteinExistence type="predicted"/>
<keyword evidence="2" id="KW-1185">Reference proteome</keyword>
<name>A0A418M6D7_9BACT</name>
<gene>
    <name evidence="1" type="ORF">DYU11_19085</name>
</gene>
<reference evidence="1 2" key="1">
    <citation type="submission" date="2018-08" db="EMBL/GenBank/DDBJ databases">
        <title>Fibrisoma montanum sp. nov., isolated from Danxia mountain soil.</title>
        <authorList>
            <person name="Huang Y."/>
        </authorList>
    </citation>
    <scope>NUCLEOTIDE SEQUENCE [LARGE SCALE GENOMIC DNA]</scope>
    <source>
        <strain evidence="1 2">HYT19</strain>
    </source>
</reference>
<dbReference type="AlphaFoldDB" id="A0A418M6D7"/>
<dbReference type="Proteomes" id="UP000283523">
    <property type="component" value="Unassembled WGS sequence"/>
</dbReference>
<accession>A0A418M6D7</accession>
<organism evidence="1 2">
    <name type="scientific">Fibrisoma montanum</name>
    <dbReference type="NCBI Taxonomy" id="2305895"/>
    <lineage>
        <taxon>Bacteria</taxon>
        <taxon>Pseudomonadati</taxon>
        <taxon>Bacteroidota</taxon>
        <taxon>Cytophagia</taxon>
        <taxon>Cytophagales</taxon>
        <taxon>Spirosomataceae</taxon>
        <taxon>Fibrisoma</taxon>
    </lineage>
</organism>
<dbReference type="OrthoDB" id="7058235at2"/>
<sequence>MVKEQLLTDIENEPPNYITSKWVVERVPFIFNGDIELYIDWKERLSLLIGVDSKSIVFTGSSAVGFSLNPEKNFKPFDESSDVDVAIISTHYFNISWHYLRNIGTDLFRLKPKEKNAIDDHRQRLIYWGTIATDKIVQLLPFGKKWVDAIDNMRTIEPTKDREINFRIYKDFEALRSYQTGSIKKLKDTLLKP</sequence>